<protein>
    <submittedName>
        <fullName evidence="2">Serine/threonine-protein phosphatase</fullName>
    </submittedName>
</protein>
<dbReference type="InterPro" id="IPR001932">
    <property type="entry name" value="PPM-type_phosphatase-like_dom"/>
</dbReference>
<dbReference type="Pfam" id="PF13672">
    <property type="entry name" value="PP2C_2"/>
    <property type="match status" value="1"/>
</dbReference>
<organism evidence="2 3">
    <name type="scientific">Guyparkeria halophila</name>
    <dbReference type="NCBI Taxonomy" id="47960"/>
    <lineage>
        <taxon>Bacteria</taxon>
        <taxon>Pseudomonadati</taxon>
        <taxon>Pseudomonadota</taxon>
        <taxon>Gammaproteobacteria</taxon>
        <taxon>Chromatiales</taxon>
        <taxon>Thioalkalibacteraceae</taxon>
        <taxon>Guyparkeria</taxon>
    </lineage>
</organism>
<dbReference type="AlphaFoldDB" id="A0A6I6D5M3"/>
<reference evidence="2 3" key="1">
    <citation type="submission" date="2019-11" db="EMBL/GenBank/DDBJ databases">
        <authorList>
            <person name="Zhang J."/>
            <person name="Sun C."/>
        </authorList>
    </citation>
    <scope>NUCLEOTIDE SEQUENCE [LARGE SCALE GENOMIC DNA]</scope>
    <source>
        <strain evidence="3">sp2</strain>
    </source>
</reference>
<evidence type="ECO:0000313" key="3">
    <source>
        <dbReference type="Proteomes" id="UP000427716"/>
    </source>
</evidence>
<gene>
    <name evidence="2" type="ORF">GM160_11375</name>
</gene>
<dbReference type="KEGG" id="ghl:GM160_11375"/>
<dbReference type="EMBL" id="CP046415">
    <property type="protein sequence ID" value="QGT79425.1"/>
    <property type="molecule type" value="Genomic_DNA"/>
</dbReference>
<evidence type="ECO:0000259" key="1">
    <source>
        <dbReference type="PROSITE" id="PS51746"/>
    </source>
</evidence>
<dbReference type="InterPro" id="IPR036457">
    <property type="entry name" value="PPM-type-like_dom_sf"/>
</dbReference>
<proteinExistence type="predicted"/>
<sequence>MNRDGQFDIRVAPGVAPGIACGRALGGRPSQQDDLICLHDAREATSLMVLADGMGGDGAGELASGGVIHAARELWDERAWRDQPGALFLETLCQAAHDEIRRRNAWVAAEPHSTIVALLLRDGQAYWAHVGDSRLYHFRGRRCLSVTRDHSLARLKLERGEIREVDLAHDPDQHVLLRGLGGSEPPEVEHGYAAPRPGDGFALCSDGIWETLSRAELAGLLRAPDLSAALHDGLALGAERGGEAGDNLGLILARSDRPTSWLGRLAGRLSLT</sequence>
<keyword evidence="3" id="KW-1185">Reference proteome</keyword>
<dbReference type="Proteomes" id="UP000427716">
    <property type="component" value="Chromosome"/>
</dbReference>
<dbReference type="RefSeq" id="WP_156575191.1">
    <property type="nucleotide sequence ID" value="NZ_CP046415.1"/>
</dbReference>
<dbReference type="SUPFAM" id="SSF81606">
    <property type="entry name" value="PP2C-like"/>
    <property type="match status" value="1"/>
</dbReference>
<name>A0A6I6D5M3_9GAMM</name>
<dbReference type="SMART" id="SM00332">
    <property type="entry name" value="PP2Cc"/>
    <property type="match status" value="1"/>
</dbReference>
<dbReference type="CDD" id="cd00143">
    <property type="entry name" value="PP2Cc"/>
    <property type="match status" value="1"/>
</dbReference>
<dbReference type="PROSITE" id="PS51746">
    <property type="entry name" value="PPM_2"/>
    <property type="match status" value="1"/>
</dbReference>
<accession>A0A6I6D5M3</accession>
<evidence type="ECO:0000313" key="2">
    <source>
        <dbReference type="EMBL" id="QGT79425.1"/>
    </source>
</evidence>
<dbReference type="SMART" id="SM00331">
    <property type="entry name" value="PP2C_SIG"/>
    <property type="match status" value="1"/>
</dbReference>
<dbReference type="Gene3D" id="3.60.40.10">
    <property type="entry name" value="PPM-type phosphatase domain"/>
    <property type="match status" value="1"/>
</dbReference>
<feature type="domain" description="PPM-type phosphatase" evidence="1">
    <location>
        <begin position="18"/>
        <end position="255"/>
    </location>
</feature>